<dbReference type="PROSITE" id="PS50097">
    <property type="entry name" value="BTB"/>
    <property type="match status" value="1"/>
</dbReference>
<organism evidence="3 4">
    <name type="scientific">Cotesia congregata</name>
    <name type="common">Parasitoid wasp</name>
    <name type="synonym">Apanteles congregatus</name>
    <dbReference type="NCBI Taxonomy" id="51543"/>
    <lineage>
        <taxon>Eukaryota</taxon>
        <taxon>Metazoa</taxon>
        <taxon>Ecdysozoa</taxon>
        <taxon>Arthropoda</taxon>
        <taxon>Hexapoda</taxon>
        <taxon>Insecta</taxon>
        <taxon>Pterygota</taxon>
        <taxon>Neoptera</taxon>
        <taxon>Endopterygota</taxon>
        <taxon>Hymenoptera</taxon>
        <taxon>Apocrita</taxon>
        <taxon>Ichneumonoidea</taxon>
        <taxon>Braconidae</taxon>
        <taxon>Microgastrinae</taxon>
        <taxon>Cotesia</taxon>
    </lineage>
</organism>
<comment type="caution">
    <text evidence="3">The sequence shown here is derived from an EMBL/GenBank/DDBJ whole genome shotgun (WGS) entry which is preliminary data.</text>
</comment>
<dbReference type="EMBL" id="CAJNRD030001116">
    <property type="protein sequence ID" value="CAG5075302.1"/>
    <property type="molecule type" value="Genomic_DNA"/>
</dbReference>
<dbReference type="SMART" id="SM00225">
    <property type="entry name" value="BTB"/>
    <property type="match status" value="1"/>
</dbReference>
<dbReference type="Pfam" id="PF22486">
    <property type="entry name" value="MATH_2"/>
    <property type="match status" value="1"/>
</dbReference>
<dbReference type="Gene3D" id="1.25.40.420">
    <property type="match status" value="1"/>
</dbReference>
<dbReference type="PANTHER" id="PTHR24413">
    <property type="entry name" value="SPECKLE-TYPE POZ PROTEIN"/>
    <property type="match status" value="1"/>
</dbReference>
<protein>
    <submittedName>
        <fullName evidence="3">Similar to spop-b: Speckle-type POZ protein B (Xenopus laevis)</fullName>
    </submittedName>
</protein>
<keyword evidence="4" id="KW-1185">Reference proteome</keyword>
<dbReference type="InterPro" id="IPR011333">
    <property type="entry name" value="SKP1/BTB/POZ_sf"/>
</dbReference>
<dbReference type="Gene3D" id="2.60.210.10">
    <property type="entry name" value="Apoptosis, Tumor Necrosis Factor Receptor Associated Protein 2, Chain A"/>
    <property type="match status" value="1"/>
</dbReference>
<name>A0A8J2EK03_COTCN</name>
<dbReference type="InterPro" id="IPR002083">
    <property type="entry name" value="MATH/TRAF_dom"/>
</dbReference>
<dbReference type="SUPFAM" id="SSF49599">
    <property type="entry name" value="TRAF domain-like"/>
    <property type="match status" value="1"/>
</dbReference>
<feature type="domain" description="BTB" evidence="1">
    <location>
        <begin position="207"/>
        <end position="274"/>
    </location>
</feature>
<dbReference type="Pfam" id="PF07707">
    <property type="entry name" value="BACK"/>
    <property type="match status" value="1"/>
</dbReference>
<gene>
    <name evidence="3" type="ORF">HICCMSTLAB_LOCUS1456</name>
</gene>
<dbReference type="InterPro" id="IPR000210">
    <property type="entry name" value="BTB/POZ_dom"/>
</dbReference>
<dbReference type="PROSITE" id="PS50144">
    <property type="entry name" value="MATH"/>
    <property type="match status" value="1"/>
</dbReference>
<dbReference type="AlphaFoldDB" id="A0A8J2EK03"/>
<dbReference type="GO" id="GO:0030163">
    <property type="term" value="P:protein catabolic process"/>
    <property type="evidence" value="ECO:0007669"/>
    <property type="project" value="UniProtKB-ARBA"/>
</dbReference>
<proteinExistence type="predicted"/>
<dbReference type="OrthoDB" id="10249567at2759"/>
<evidence type="ECO:0000259" key="1">
    <source>
        <dbReference type="PROSITE" id="PS50097"/>
    </source>
</evidence>
<evidence type="ECO:0000313" key="4">
    <source>
        <dbReference type="Proteomes" id="UP000786811"/>
    </source>
</evidence>
<dbReference type="Pfam" id="PF00651">
    <property type="entry name" value="BTB"/>
    <property type="match status" value="1"/>
</dbReference>
<evidence type="ECO:0000313" key="3">
    <source>
        <dbReference type="EMBL" id="CAG5075302.1"/>
    </source>
</evidence>
<sequence>MSVDSKINLVDKKKARGYSHLEMHSIVYTWEINKITHFLESTKGIEENVINSPEFSTSAKLKDSWFLQLKIQNDDQSSKNETWVSLSLMPKHKNLKVRAKYLLFFLNNKKEKIVSGGKSYNQSLDAWISHHFVSSPAGRGFSNFMKIEDLLQNKDELLKNDTLTVCVDLIIYDEYVTQNNPITNSLEDSDGTLNKDFENLLISKKNCDVVITVGDEKFDAHKVVLITRSNVFEAMFEHDMKESKKNEVDIPDVDPGVFRRVLEFIYTDKVEDLDSFADELLEASDKYQIHGLKKMCETSLSKTLSFKNAVRILILADRHSAERLKEFTMDFVVANLAELQNTEEFKRLEKSQESLAYAVLKKFIGEIQTNNDSFTAAF</sequence>
<dbReference type="InterPro" id="IPR011705">
    <property type="entry name" value="BACK"/>
</dbReference>
<dbReference type="InterPro" id="IPR008974">
    <property type="entry name" value="TRAF-like"/>
</dbReference>
<dbReference type="FunFam" id="3.30.710.10:FF:000159">
    <property type="entry name" value="Speckle-type POZ protein B"/>
    <property type="match status" value="1"/>
</dbReference>
<evidence type="ECO:0000259" key="2">
    <source>
        <dbReference type="PROSITE" id="PS50144"/>
    </source>
</evidence>
<dbReference type="Proteomes" id="UP000786811">
    <property type="component" value="Unassembled WGS sequence"/>
</dbReference>
<reference evidence="3" key="1">
    <citation type="submission" date="2021-04" db="EMBL/GenBank/DDBJ databases">
        <authorList>
            <person name="Chebbi M.A.C M."/>
        </authorList>
    </citation>
    <scope>NUCLEOTIDE SEQUENCE</scope>
</reference>
<dbReference type="SUPFAM" id="SSF54695">
    <property type="entry name" value="POZ domain"/>
    <property type="match status" value="1"/>
</dbReference>
<accession>A0A8J2EK03</accession>
<feature type="domain" description="MATH" evidence="2">
    <location>
        <begin position="25"/>
        <end position="169"/>
    </location>
</feature>
<dbReference type="Gene3D" id="3.30.710.10">
    <property type="entry name" value="Potassium Channel Kv1.1, Chain A"/>
    <property type="match status" value="1"/>
</dbReference>